<dbReference type="HOGENOM" id="CLU_2871146_0_0_1"/>
<dbReference type="EnsemblPlants" id="OBART01G02030.1">
    <property type="protein sequence ID" value="OBART01G02030.1"/>
    <property type="gene ID" value="OBART01G02030"/>
</dbReference>
<dbReference type="PaxDb" id="65489-OBART01G02030.1"/>
<proteinExistence type="predicted"/>
<keyword evidence="2" id="KW-1185">Reference proteome</keyword>
<dbReference type="Proteomes" id="UP000026960">
    <property type="component" value="Chromosome 1"/>
</dbReference>
<evidence type="ECO:0000313" key="1">
    <source>
        <dbReference type="EnsemblPlants" id="OBART01G02030.1"/>
    </source>
</evidence>
<dbReference type="AlphaFoldDB" id="A0A0D3EJ86"/>
<sequence>MAKAGARGAGQWWMKAAGMASAVGAKAAATDFATGFVSAAGGSRVKRGEEVVGSGDGGGWWRGL</sequence>
<name>A0A0D3EJ86_9ORYZ</name>
<dbReference type="Gramene" id="OBART01G02030.1">
    <property type="protein sequence ID" value="OBART01G02030.1"/>
    <property type="gene ID" value="OBART01G02030"/>
</dbReference>
<accession>A0A0D3EJ86</accession>
<evidence type="ECO:0000313" key="2">
    <source>
        <dbReference type="Proteomes" id="UP000026960"/>
    </source>
</evidence>
<reference evidence="1" key="1">
    <citation type="journal article" date="2009" name="Rice">
        <title>De Novo Next Generation Sequencing of Plant Genomes.</title>
        <authorList>
            <person name="Rounsley S."/>
            <person name="Marri P.R."/>
            <person name="Yu Y."/>
            <person name="He R."/>
            <person name="Sisneros N."/>
            <person name="Goicoechea J.L."/>
            <person name="Lee S.J."/>
            <person name="Angelova A."/>
            <person name="Kudrna D."/>
            <person name="Luo M."/>
            <person name="Affourtit J."/>
            <person name="Desany B."/>
            <person name="Knight J."/>
            <person name="Niazi F."/>
            <person name="Egholm M."/>
            <person name="Wing R.A."/>
        </authorList>
    </citation>
    <scope>NUCLEOTIDE SEQUENCE [LARGE SCALE GENOMIC DNA]</scope>
    <source>
        <strain evidence="1">cv. IRGC 105608</strain>
    </source>
</reference>
<reference evidence="1" key="2">
    <citation type="submission" date="2015-03" db="UniProtKB">
        <authorList>
            <consortium name="EnsemblPlants"/>
        </authorList>
    </citation>
    <scope>IDENTIFICATION</scope>
</reference>
<protein>
    <submittedName>
        <fullName evidence="1">Uncharacterized protein</fullName>
    </submittedName>
</protein>
<organism evidence="1">
    <name type="scientific">Oryza barthii</name>
    <dbReference type="NCBI Taxonomy" id="65489"/>
    <lineage>
        <taxon>Eukaryota</taxon>
        <taxon>Viridiplantae</taxon>
        <taxon>Streptophyta</taxon>
        <taxon>Embryophyta</taxon>
        <taxon>Tracheophyta</taxon>
        <taxon>Spermatophyta</taxon>
        <taxon>Magnoliopsida</taxon>
        <taxon>Liliopsida</taxon>
        <taxon>Poales</taxon>
        <taxon>Poaceae</taxon>
        <taxon>BOP clade</taxon>
        <taxon>Oryzoideae</taxon>
        <taxon>Oryzeae</taxon>
        <taxon>Oryzinae</taxon>
        <taxon>Oryza</taxon>
    </lineage>
</organism>